<dbReference type="PANTHER" id="PTHR43584:SF8">
    <property type="entry name" value="N-ACETYLMURAMATE ALPHA-1-PHOSPHATE URIDYLYLTRANSFERASE"/>
    <property type="match status" value="1"/>
</dbReference>
<evidence type="ECO:0000256" key="1">
    <source>
        <dbReference type="ARBA" id="ARBA00022679"/>
    </source>
</evidence>
<proteinExistence type="predicted"/>
<feature type="domain" description="Mannose-1-phosphate guanyltransferase C-terminal" evidence="3">
    <location>
        <begin position="108"/>
        <end position="253"/>
    </location>
</feature>
<keyword evidence="1 4" id="KW-0808">Transferase</keyword>
<keyword evidence="2 4" id="KW-0012">Acyltransferase</keyword>
<dbReference type="PANTHER" id="PTHR43584">
    <property type="entry name" value="NUCLEOTIDYL TRANSFERASE"/>
    <property type="match status" value="1"/>
</dbReference>
<sequence length="263" mass="28877">MIPIENFFTHLKDFAHKDLFTNIEWIWEPLKNLDKSIQSILTARLAHVESLDALEGTRVSDPSDWENAKIGKSLFVDQWVEIKNDVLIKPLGILLGKGTVLEPSAILKGSMIIGAGCEIRQGAYLRGNVIVGDHAVIGHSTEIKNSIVMNHSEAGHFNYIGDSILGSHVNMGAGSRLANLQFRTGEQKEREVQLFPEIPARIEGKTIPSGLNKFGAILGDNVEVGCNAVICPGTLVGKDNWILPNSVLTREYYPPQSILYPNG</sequence>
<dbReference type="Gene3D" id="2.160.10.10">
    <property type="entry name" value="Hexapeptide repeat proteins"/>
    <property type="match status" value="1"/>
</dbReference>
<dbReference type="Pfam" id="PF25087">
    <property type="entry name" value="GMPPB_C"/>
    <property type="match status" value="1"/>
</dbReference>
<dbReference type="InterPro" id="IPR050065">
    <property type="entry name" value="GlmU-like"/>
</dbReference>
<evidence type="ECO:0000259" key="3">
    <source>
        <dbReference type="Pfam" id="PF25087"/>
    </source>
</evidence>
<dbReference type="InterPro" id="IPR011004">
    <property type="entry name" value="Trimer_LpxA-like_sf"/>
</dbReference>
<evidence type="ECO:0000256" key="2">
    <source>
        <dbReference type="ARBA" id="ARBA00023315"/>
    </source>
</evidence>
<evidence type="ECO:0000313" key="4">
    <source>
        <dbReference type="EMBL" id="VAX32524.1"/>
    </source>
</evidence>
<dbReference type="EC" id="2.3.1.157" evidence="4"/>
<accession>A0A3B1D8P1</accession>
<dbReference type="EMBL" id="UOGG01000207">
    <property type="protein sequence ID" value="VAX32524.1"/>
    <property type="molecule type" value="Genomic_DNA"/>
</dbReference>
<protein>
    <submittedName>
        <fullName evidence="4">Glucosamine-1-phosphate N-acetyltransferase</fullName>
        <ecNumber evidence="4">2.3.1.157</ecNumber>
    </submittedName>
</protein>
<dbReference type="InterPro" id="IPR056729">
    <property type="entry name" value="GMPPB_C"/>
</dbReference>
<reference evidence="4" key="1">
    <citation type="submission" date="2018-06" db="EMBL/GenBank/DDBJ databases">
        <authorList>
            <person name="Zhirakovskaya E."/>
        </authorList>
    </citation>
    <scope>NUCLEOTIDE SEQUENCE</scope>
</reference>
<gene>
    <name evidence="4" type="ORF">MNBD_NITROSPINAE05-649</name>
</gene>
<organism evidence="4">
    <name type="scientific">hydrothermal vent metagenome</name>
    <dbReference type="NCBI Taxonomy" id="652676"/>
    <lineage>
        <taxon>unclassified sequences</taxon>
        <taxon>metagenomes</taxon>
        <taxon>ecological metagenomes</taxon>
    </lineage>
</organism>
<dbReference type="AlphaFoldDB" id="A0A3B1D8P1"/>
<dbReference type="GO" id="GO:0016779">
    <property type="term" value="F:nucleotidyltransferase activity"/>
    <property type="evidence" value="ECO:0007669"/>
    <property type="project" value="UniProtKB-ARBA"/>
</dbReference>
<name>A0A3B1D8P1_9ZZZZ</name>
<dbReference type="GO" id="GO:0019134">
    <property type="term" value="F:glucosamine-1-phosphate N-acetyltransferase activity"/>
    <property type="evidence" value="ECO:0007669"/>
    <property type="project" value="UniProtKB-EC"/>
</dbReference>
<dbReference type="SUPFAM" id="SSF51161">
    <property type="entry name" value="Trimeric LpxA-like enzymes"/>
    <property type="match status" value="1"/>
</dbReference>